<proteinExistence type="inferred from homology"/>
<evidence type="ECO:0000256" key="3">
    <source>
        <dbReference type="ARBA" id="ARBA00022448"/>
    </source>
</evidence>
<protein>
    <submittedName>
        <fullName evidence="10">Peptide/nickel transport system ATP-binding protein</fullName>
    </submittedName>
</protein>
<name>A0A1M5N4Y5_9BRAD</name>
<dbReference type="PROSITE" id="PS00211">
    <property type="entry name" value="ABC_TRANSPORTER_1"/>
    <property type="match status" value="1"/>
</dbReference>
<dbReference type="OrthoDB" id="9815712at2"/>
<dbReference type="NCBIfam" id="TIGR01727">
    <property type="entry name" value="oligo_HPY"/>
    <property type="match status" value="1"/>
</dbReference>
<dbReference type="GO" id="GO:0015833">
    <property type="term" value="P:peptide transport"/>
    <property type="evidence" value="ECO:0007669"/>
    <property type="project" value="InterPro"/>
</dbReference>
<sequence>MTGPALLSVEDVSVDLPTPRGNLRAVDHVDLTVGAGRTLGIVGESGCGKTMLSRAVLQLLPKKAKLSGRVMFDGQDLVRLDRERLRRLRGRSLAVVFQDPMTSLNPVLTIGTQLIETLQEHLELDGASAKRRSTELLAAVGIPAPEQRLAQYPHQLSGGMRQRVAIAIALSCEPKLLIADEPTTALDVTIQAQILDLLAREQRRRHMAMIIITHDLGVVAGRTDEAAVMYAGRLVERAPTPLLFKNMHMPYTQALLAAIPRIDAAPHTPLPAISGRPPDPTRPLQGCSFAPRCRFAAGLCHREKPLLTAAESPVHQFACFHPILAPVRVGG</sequence>
<organism evidence="10 11">
    <name type="scientific">Bradyrhizobium erythrophlei</name>
    <dbReference type="NCBI Taxonomy" id="1437360"/>
    <lineage>
        <taxon>Bacteria</taxon>
        <taxon>Pseudomonadati</taxon>
        <taxon>Pseudomonadota</taxon>
        <taxon>Alphaproteobacteria</taxon>
        <taxon>Hyphomicrobiales</taxon>
        <taxon>Nitrobacteraceae</taxon>
        <taxon>Bradyrhizobium</taxon>
    </lineage>
</organism>
<dbReference type="FunFam" id="3.40.50.300:FF:000016">
    <property type="entry name" value="Oligopeptide ABC transporter ATP-binding component"/>
    <property type="match status" value="1"/>
</dbReference>
<reference evidence="10 11" key="1">
    <citation type="submission" date="2016-11" db="EMBL/GenBank/DDBJ databases">
        <authorList>
            <person name="Jaros S."/>
            <person name="Januszkiewicz K."/>
            <person name="Wedrychowicz H."/>
        </authorList>
    </citation>
    <scope>NUCLEOTIDE SEQUENCE [LARGE SCALE GENOMIC DNA]</scope>
    <source>
        <strain evidence="10 11">GAS242</strain>
    </source>
</reference>
<dbReference type="RefSeq" id="WP_079567758.1">
    <property type="nucleotide sequence ID" value="NZ_LT670818.1"/>
</dbReference>
<dbReference type="InterPro" id="IPR017871">
    <property type="entry name" value="ABC_transporter-like_CS"/>
</dbReference>
<keyword evidence="3" id="KW-0813">Transport</keyword>
<dbReference type="InterPro" id="IPR050388">
    <property type="entry name" value="ABC_Ni/Peptide_Import"/>
</dbReference>
<evidence type="ECO:0000256" key="7">
    <source>
        <dbReference type="ARBA" id="ARBA00023136"/>
    </source>
</evidence>
<dbReference type="SMART" id="SM00382">
    <property type="entry name" value="AAA"/>
    <property type="match status" value="1"/>
</dbReference>
<feature type="domain" description="ABC transporter" evidence="9">
    <location>
        <begin position="7"/>
        <end position="256"/>
    </location>
</feature>
<evidence type="ECO:0000256" key="4">
    <source>
        <dbReference type="ARBA" id="ARBA00022475"/>
    </source>
</evidence>
<dbReference type="EMBL" id="LT670818">
    <property type="protein sequence ID" value="SHG84571.1"/>
    <property type="molecule type" value="Genomic_DNA"/>
</dbReference>
<dbReference type="PANTHER" id="PTHR43297">
    <property type="entry name" value="OLIGOPEPTIDE TRANSPORT ATP-BINDING PROTEIN APPD"/>
    <property type="match status" value="1"/>
</dbReference>
<comment type="similarity">
    <text evidence="2">Belongs to the ABC transporter superfamily.</text>
</comment>
<evidence type="ECO:0000256" key="2">
    <source>
        <dbReference type="ARBA" id="ARBA00005417"/>
    </source>
</evidence>
<dbReference type="GO" id="GO:0055085">
    <property type="term" value="P:transmembrane transport"/>
    <property type="evidence" value="ECO:0007669"/>
    <property type="project" value="UniProtKB-ARBA"/>
</dbReference>
<dbReference type="InterPro" id="IPR013563">
    <property type="entry name" value="Oligopep_ABC_C"/>
</dbReference>
<dbReference type="Proteomes" id="UP000190675">
    <property type="component" value="Chromosome I"/>
</dbReference>
<evidence type="ECO:0000256" key="6">
    <source>
        <dbReference type="ARBA" id="ARBA00022840"/>
    </source>
</evidence>
<dbReference type="InterPro" id="IPR027417">
    <property type="entry name" value="P-loop_NTPase"/>
</dbReference>
<dbReference type="Pfam" id="PF00005">
    <property type="entry name" value="ABC_tran"/>
    <property type="match status" value="1"/>
</dbReference>
<comment type="subcellular location">
    <subcellularLocation>
        <location evidence="1">Cell inner membrane</location>
        <topology evidence="1">Peripheral membrane protein</topology>
    </subcellularLocation>
</comment>
<dbReference type="GO" id="GO:0005886">
    <property type="term" value="C:plasma membrane"/>
    <property type="evidence" value="ECO:0007669"/>
    <property type="project" value="UniProtKB-SubCell"/>
</dbReference>
<evidence type="ECO:0000313" key="10">
    <source>
        <dbReference type="EMBL" id="SHG84571.1"/>
    </source>
</evidence>
<dbReference type="PANTHER" id="PTHR43297:SF2">
    <property type="entry name" value="DIPEPTIDE TRANSPORT ATP-BINDING PROTEIN DPPD"/>
    <property type="match status" value="1"/>
</dbReference>
<dbReference type="GO" id="GO:0005524">
    <property type="term" value="F:ATP binding"/>
    <property type="evidence" value="ECO:0007669"/>
    <property type="project" value="UniProtKB-KW"/>
</dbReference>
<evidence type="ECO:0000259" key="9">
    <source>
        <dbReference type="PROSITE" id="PS50893"/>
    </source>
</evidence>
<comment type="function">
    <text evidence="8">Involved in beta-(1--&gt;2)glucan export. Transmembrane domains (TMD) form a pore in the inner membrane and the ATP-binding domain (NBD) is responsible for energy generation.</text>
</comment>
<gene>
    <name evidence="10" type="ORF">SAMN05444169_4417</name>
</gene>
<dbReference type="AlphaFoldDB" id="A0A1M5N4Y5"/>
<evidence type="ECO:0000256" key="8">
    <source>
        <dbReference type="ARBA" id="ARBA00024722"/>
    </source>
</evidence>
<dbReference type="PROSITE" id="PS50893">
    <property type="entry name" value="ABC_TRANSPORTER_2"/>
    <property type="match status" value="1"/>
</dbReference>
<evidence type="ECO:0000256" key="5">
    <source>
        <dbReference type="ARBA" id="ARBA00022741"/>
    </source>
</evidence>
<keyword evidence="5" id="KW-0547">Nucleotide-binding</keyword>
<dbReference type="Gene3D" id="3.40.50.300">
    <property type="entry name" value="P-loop containing nucleotide triphosphate hydrolases"/>
    <property type="match status" value="1"/>
</dbReference>
<keyword evidence="7" id="KW-0472">Membrane</keyword>
<evidence type="ECO:0000256" key="1">
    <source>
        <dbReference type="ARBA" id="ARBA00004417"/>
    </source>
</evidence>
<dbReference type="CDD" id="cd03257">
    <property type="entry name" value="ABC_NikE_OppD_transporters"/>
    <property type="match status" value="1"/>
</dbReference>
<keyword evidence="4" id="KW-1003">Cell membrane</keyword>
<keyword evidence="6 10" id="KW-0067">ATP-binding</keyword>
<dbReference type="InterPro" id="IPR003593">
    <property type="entry name" value="AAA+_ATPase"/>
</dbReference>
<evidence type="ECO:0000313" key="11">
    <source>
        <dbReference type="Proteomes" id="UP000190675"/>
    </source>
</evidence>
<dbReference type="Pfam" id="PF08352">
    <property type="entry name" value="oligo_HPY"/>
    <property type="match status" value="1"/>
</dbReference>
<accession>A0A1M5N4Y5</accession>
<dbReference type="InterPro" id="IPR003439">
    <property type="entry name" value="ABC_transporter-like_ATP-bd"/>
</dbReference>
<dbReference type="SUPFAM" id="SSF52540">
    <property type="entry name" value="P-loop containing nucleoside triphosphate hydrolases"/>
    <property type="match status" value="1"/>
</dbReference>
<dbReference type="GO" id="GO:0016887">
    <property type="term" value="F:ATP hydrolysis activity"/>
    <property type="evidence" value="ECO:0007669"/>
    <property type="project" value="InterPro"/>
</dbReference>